<dbReference type="InterPro" id="IPR008271">
    <property type="entry name" value="Ser/Thr_kinase_AS"/>
</dbReference>
<dbReference type="GO" id="GO:0005737">
    <property type="term" value="C:cytoplasm"/>
    <property type="evidence" value="ECO:0007669"/>
    <property type="project" value="TreeGrafter"/>
</dbReference>
<dbReference type="SMART" id="SM00220">
    <property type="entry name" value="S_TKc"/>
    <property type="match status" value="1"/>
</dbReference>
<dbReference type="Proteomes" id="UP000772434">
    <property type="component" value="Unassembled WGS sequence"/>
</dbReference>
<evidence type="ECO:0000256" key="2">
    <source>
        <dbReference type="ARBA" id="ARBA00022840"/>
    </source>
</evidence>
<feature type="region of interest" description="Disordered" evidence="4">
    <location>
        <begin position="566"/>
        <end position="592"/>
    </location>
</feature>
<feature type="domain" description="Protein kinase" evidence="5">
    <location>
        <begin position="26"/>
        <end position="350"/>
    </location>
</feature>
<gene>
    <name evidence="6" type="ORF">BDP27DRAFT_1368150</name>
</gene>
<feature type="compositionally biased region" description="Polar residues" evidence="4">
    <location>
        <begin position="739"/>
        <end position="756"/>
    </location>
</feature>
<keyword evidence="1 3" id="KW-0547">Nucleotide-binding</keyword>
<dbReference type="PROSITE" id="PS00108">
    <property type="entry name" value="PROTEIN_KINASE_ST"/>
    <property type="match status" value="1"/>
</dbReference>
<feature type="compositionally biased region" description="Low complexity" evidence="4">
    <location>
        <begin position="417"/>
        <end position="453"/>
    </location>
</feature>
<keyword evidence="6" id="KW-0808">Transferase</keyword>
<evidence type="ECO:0000313" key="7">
    <source>
        <dbReference type="Proteomes" id="UP000772434"/>
    </source>
</evidence>
<dbReference type="SUPFAM" id="SSF56112">
    <property type="entry name" value="Protein kinase-like (PK-like)"/>
    <property type="match status" value="1"/>
</dbReference>
<protein>
    <submittedName>
        <fullName evidence="6">Kinase-like domain-containing protein</fullName>
    </submittedName>
</protein>
<evidence type="ECO:0000259" key="5">
    <source>
        <dbReference type="PROSITE" id="PS50011"/>
    </source>
</evidence>
<proteinExistence type="predicted"/>
<dbReference type="PANTHER" id="PTHR24346">
    <property type="entry name" value="MAP/MICROTUBULE AFFINITY-REGULATING KINASE"/>
    <property type="match status" value="1"/>
</dbReference>
<dbReference type="PROSITE" id="PS00107">
    <property type="entry name" value="PROTEIN_KINASE_ATP"/>
    <property type="match status" value="1"/>
</dbReference>
<dbReference type="InterPro" id="IPR017441">
    <property type="entry name" value="Protein_kinase_ATP_BS"/>
</dbReference>
<feature type="region of interest" description="Disordered" evidence="4">
    <location>
        <begin position="733"/>
        <end position="775"/>
    </location>
</feature>
<feature type="region of interest" description="Disordered" evidence="4">
    <location>
        <begin position="490"/>
        <end position="527"/>
    </location>
</feature>
<dbReference type="GO" id="GO:0005524">
    <property type="term" value="F:ATP binding"/>
    <property type="evidence" value="ECO:0007669"/>
    <property type="project" value="UniProtKB-UniRule"/>
</dbReference>
<dbReference type="Gene3D" id="1.10.510.10">
    <property type="entry name" value="Transferase(Phosphotransferase) domain 1"/>
    <property type="match status" value="2"/>
</dbReference>
<dbReference type="EMBL" id="JADNRY010000149">
    <property type="protein sequence ID" value="KAF9063322.1"/>
    <property type="molecule type" value="Genomic_DNA"/>
</dbReference>
<dbReference type="InterPro" id="IPR011009">
    <property type="entry name" value="Kinase-like_dom_sf"/>
</dbReference>
<feature type="region of interest" description="Disordered" evidence="4">
    <location>
        <begin position="398"/>
        <end position="473"/>
    </location>
</feature>
<feature type="region of interest" description="Disordered" evidence="4">
    <location>
        <begin position="541"/>
        <end position="560"/>
    </location>
</feature>
<feature type="region of interest" description="Disordered" evidence="4">
    <location>
        <begin position="669"/>
        <end position="693"/>
    </location>
</feature>
<dbReference type="PANTHER" id="PTHR24346:SF76">
    <property type="entry name" value="NON-SPECIFIC SERINE_THREONINE PROTEIN KINASE"/>
    <property type="match status" value="1"/>
</dbReference>
<sequence>MFLSGFSASPSTLSLPDDEGEVVAGYTLGPIIGHGGFSTIRRASSTSGVVAVKIVRRSDLYKQGNISFAQKRLDHETLIWSSLNHEHILPLFTSFHNSYADFFVTLFCPAGSLFDILKRDGSPALQHDDVGTMFRQLVRGVRYLHEDAGIVHRDLKLENVLIDESGTCKITDFGMARKIGEILEEEEPEELEVDGRVDVTHGVHRAASVSYTSAQRPLKPKLPLHNSLIRPHRNSTTAATARALPKGIFQPGSLPYASPELLLPPLNSEPCSPHPAQDMWALGVMLYTLLSGRLPFVDSYDPRLQMKIIHGVFDMPSGIGRGTERVLQGLIDKNTDSRWTVAMVDEVSWGVGWGHEGDSVPGTDEELRQETISRSQSRHVSIDPQLANVKKDVLASEVASSRSASRRSASRARRSLSRGPLLARRQRSSSQCRSPSISALRSFTSAPSSACSSDPLEPDNLLPLSPASLRGMQERGRRLRKLSYFISMSRSPSPSVLPSTPTDANRSRFISPSPVDDRADESRTNANSIIRGRLRLPRYATHHQAKSGTHTPLESLGHGTPEIFTEEDQQEESRWRLPGDQDDLPPADGDNNAGDVEVSGVAMALDQDYLTSGDSYFRNTTSPPPLSENHARPVFRHNLSITHSTSEGSTGSIAEFSVTDLVPESFASRRGHLSSSLERPHNTRQNPHHPQHIPLHQLHQPYTIKKHRRAGSTPPALTSLMDGGYASALRFKENKRHSQSASHTPFSGYPHTSANSLGPIGRHAPEHSGPARAAPVTATITPVVVSGVTTTVLSE</sequence>
<keyword evidence="6" id="KW-0418">Kinase</keyword>
<feature type="compositionally biased region" description="Low complexity" evidence="4">
    <location>
        <begin position="490"/>
        <end position="501"/>
    </location>
</feature>
<evidence type="ECO:0000256" key="4">
    <source>
        <dbReference type="SAM" id="MobiDB-lite"/>
    </source>
</evidence>
<comment type="caution">
    <text evidence="6">The sequence shown here is derived from an EMBL/GenBank/DDBJ whole genome shotgun (WGS) entry which is preliminary data.</text>
</comment>
<dbReference type="InterPro" id="IPR000719">
    <property type="entry name" value="Prot_kinase_dom"/>
</dbReference>
<evidence type="ECO:0000313" key="6">
    <source>
        <dbReference type="EMBL" id="KAF9063322.1"/>
    </source>
</evidence>
<dbReference type="GO" id="GO:0035556">
    <property type="term" value="P:intracellular signal transduction"/>
    <property type="evidence" value="ECO:0007669"/>
    <property type="project" value="TreeGrafter"/>
</dbReference>
<dbReference type="AlphaFoldDB" id="A0A9P5PHK3"/>
<feature type="binding site" evidence="3">
    <location>
        <position position="53"/>
    </location>
    <ligand>
        <name>ATP</name>
        <dbReference type="ChEBI" id="CHEBI:30616"/>
    </ligand>
</feature>
<evidence type="ECO:0000256" key="3">
    <source>
        <dbReference type="PROSITE-ProRule" id="PRU10141"/>
    </source>
</evidence>
<dbReference type="Pfam" id="PF00069">
    <property type="entry name" value="Pkinase"/>
    <property type="match status" value="2"/>
</dbReference>
<dbReference type="GO" id="GO:0004674">
    <property type="term" value="F:protein serine/threonine kinase activity"/>
    <property type="evidence" value="ECO:0007669"/>
    <property type="project" value="TreeGrafter"/>
</dbReference>
<name>A0A9P5PHK3_9AGAR</name>
<accession>A0A9P5PHK3</accession>
<keyword evidence="7" id="KW-1185">Reference proteome</keyword>
<dbReference type="OrthoDB" id="4062651at2759"/>
<feature type="compositionally biased region" description="Basic residues" evidence="4">
    <location>
        <begin position="404"/>
        <end position="416"/>
    </location>
</feature>
<reference evidence="6" key="1">
    <citation type="submission" date="2020-11" db="EMBL/GenBank/DDBJ databases">
        <authorList>
            <consortium name="DOE Joint Genome Institute"/>
            <person name="Ahrendt S."/>
            <person name="Riley R."/>
            <person name="Andreopoulos W."/>
            <person name="Labutti K."/>
            <person name="Pangilinan J."/>
            <person name="Ruiz-Duenas F.J."/>
            <person name="Barrasa J.M."/>
            <person name="Sanchez-Garcia M."/>
            <person name="Camarero S."/>
            <person name="Miyauchi S."/>
            <person name="Serrano A."/>
            <person name="Linde D."/>
            <person name="Babiker R."/>
            <person name="Drula E."/>
            <person name="Ayuso-Fernandez I."/>
            <person name="Pacheco R."/>
            <person name="Padilla G."/>
            <person name="Ferreira P."/>
            <person name="Barriuso J."/>
            <person name="Kellner H."/>
            <person name="Castanera R."/>
            <person name="Alfaro M."/>
            <person name="Ramirez L."/>
            <person name="Pisabarro A.G."/>
            <person name="Kuo A."/>
            <person name="Tritt A."/>
            <person name="Lipzen A."/>
            <person name="He G."/>
            <person name="Yan M."/>
            <person name="Ng V."/>
            <person name="Cullen D."/>
            <person name="Martin F."/>
            <person name="Rosso M.-N."/>
            <person name="Henrissat B."/>
            <person name="Hibbett D."/>
            <person name="Martinez A.T."/>
            <person name="Grigoriev I.V."/>
        </authorList>
    </citation>
    <scope>NUCLEOTIDE SEQUENCE</scope>
    <source>
        <strain evidence="6">AH 40177</strain>
    </source>
</reference>
<dbReference type="PROSITE" id="PS50011">
    <property type="entry name" value="PROTEIN_KINASE_DOM"/>
    <property type="match status" value="1"/>
</dbReference>
<dbReference type="GO" id="GO:0000226">
    <property type="term" value="P:microtubule cytoskeleton organization"/>
    <property type="evidence" value="ECO:0007669"/>
    <property type="project" value="TreeGrafter"/>
</dbReference>
<evidence type="ECO:0000256" key="1">
    <source>
        <dbReference type="ARBA" id="ARBA00022741"/>
    </source>
</evidence>
<organism evidence="6 7">
    <name type="scientific">Rhodocollybia butyracea</name>
    <dbReference type="NCBI Taxonomy" id="206335"/>
    <lineage>
        <taxon>Eukaryota</taxon>
        <taxon>Fungi</taxon>
        <taxon>Dikarya</taxon>
        <taxon>Basidiomycota</taxon>
        <taxon>Agaricomycotina</taxon>
        <taxon>Agaricomycetes</taxon>
        <taxon>Agaricomycetidae</taxon>
        <taxon>Agaricales</taxon>
        <taxon>Marasmiineae</taxon>
        <taxon>Omphalotaceae</taxon>
        <taxon>Rhodocollybia</taxon>
    </lineage>
</organism>
<keyword evidence="2 3" id="KW-0067">ATP-binding</keyword>